<keyword evidence="2" id="KW-1133">Transmembrane helix</keyword>
<accession>A0A918NKN0</accession>
<dbReference type="EMBL" id="BMVU01000013">
    <property type="protein sequence ID" value="GGX75850.1"/>
    <property type="molecule type" value="Genomic_DNA"/>
</dbReference>
<keyword evidence="2" id="KW-0812">Transmembrane</keyword>
<comment type="caution">
    <text evidence="3">The sequence shown here is derived from an EMBL/GenBank/DDBJ whole genome shotgun (WGS) entry which is preliminary data.</text>
</comment>
<dbReference type="Proteomes" id="UP000619244">
    <property type="component" value="Unassembled WGS sequence"/>
</dbReference>
<reference evidence="3" key="2">
    <citation type="submission" date="2020-09" db="EMBL/GenBank/DDBJ databases">
        <authorList>
            <person name="Sun Q."/>
            <person name="Ohkuma M."/>
        </authorList>
    </citation>
    <scope>NUCLEOTIDE SEQUENCE</scope>
    <source>
        <strain evidence="3">JCM 4790</strain>
    </source>
</reference>
<evidence type="ECO:0008006" key="5">
    <source>
        <dbReference type="Google" id="ProtNLM"/>
    </source>
</evidence>
<proteinExistence type="predicted"/>
<sequence>MAEPVPDADGHLSPDDLASLALDGPRAPCPPGTALHLSRCAGCRGLLAELRRAVAAGRETSDLDALRPPPARLWDAIHHEIHRRPGPQPPPPDAGAGPVPRPPDTPITPVAPITSVPPHEAPPSWPASPSRRRPGPASALATAAATATAAVAVAVLRTALRRRARNASARA</sequence>
<organism evidence="3 4">
    <name type="scientific">Streptomyces minutiscleroticus</name>
    <dbReference type="NCBI Taxonomy" id="68238"/>
    <lineage>
        <taxon>Bacteria</taxon>
        <taxon>Bacillati</taxon>
        <taxon>Actinomycetota</taxon>
        <taxon>Actinomycetes</taxon>
        <taxon>Kitasatosporales</taxon>
        <taxon>Streptomycetaceae</taxon>
        <taxon>Streptomyces</taxon>
    </lineage>
</organism>
<feature type="transmembrane region" description="Helical" evidence="2">
    <location>
        <begin position="139"/>
        <end position="160"/>
    </location>
</feature>
<evidence type="ECO:0000313" key="3">
    <source>
        <dbReference type="EMBL" id="GGX75850.1"/>
    </source>
</evidence>
<evidence type="ECO:0000313" key="4">
    <source>
        <dbReference type="Proteomes" id="UP000619244"/>
    </source>
</evidence>
<feature type="compositionally biased region" description="Pro residues" evidence="1">
    <location>
        <begin position="86"/>
        <end position="106"/>
    </location>
</feature>
<evidence type="ECO:0000256" key="2">
    <source>
        <dbReference type="SAM" id="Phobius"/>
    </source>
</evidence>
<feature type="region of interest" description="Disordered" evidence="1">
    <location>
        <begin position="75"/>
        <end position="141"/>
    </location>
</feature>
<dbReference type="RefSeq" id="WP_190190965.1">
    <property type="nucleotide sequence ID" value="NZ_BMVU01000013.1"/>
</dbReference>
<keyword evidence="2" id="KW-0472">Membrane</keyword>
<feature type="compositionally biased region" description="Low complexity" evidence="1">
    <location>
        <begin position="107"/>
        <end position="118"/>
    </location>
</feature>
<gene>
    <name evidence="3" type="ORF">GCM10010358_32750</name>
</gene>
<protein>
    <recommendedName>
        <fullName evidence="5">Zinc-finger domain-containing protein</fullName>
    </recommendedName>
</protein>
<keyword evidence="4" id="KW-1185">Reference proteome</keyword>
<reference evidence="3" key="1">
    <citation type="journal article" date="2014" name="Int. J. Syst. Evol. Microbiol.">
        <title>Complete genome sequence of Corynebacterium casei LMG S-19264T (=DSM 44701T), isolated from a smear-ripened cheese.</title>
        <authorList>
            <consortium name="US DOE Joint Genome Institute (JGI-PGF)"/>
            <person name="Walter F."/>
            <person name="Albersmeier A."/>
            <person name="Kalinowski J."/>
            <person name="Ruckert C."/>
        </authorList>
    </citation>
    <scope>NUCLEOTIDE SEQUENCE</scope>
    <source>
        <strain evidence="3">JCM 4790</strain>
    </source>
</reference>
<feature type="region of interest" description="Disordered" evidence="1">
    <location>
        <begin position="1"/>
        <end position="27"/>
    </location>
</feature>
<name>A0A918NKN0_9ACTN</name>
<evidence type="ECO:0000256" key="1">
    <source>
        <dbReference type="SAM" id="MobiDB-lite"/>
    </source>
</evidence>
<dbReference type="AlphaFoldDB" id="A0A918NKN0"/>